<feature type="compositionally biased region" description="Polar residues" evidence="1">
    <location>
        <begin position="9"/>
        <end position="29"/>
    </location>
</feature>
<feature type="non-terminal residue" evidence="2">
    <location>
        <position position="1"/>
    </location>
</feature>
<proteinExistence type="predicted"/>
<feature type="region of interest" description="Disordered" evidence="1">
    <location>
        <begin position="1"/>
        <end position="29"/>
    </location>
</feature>
<accession>J9H4A0</accession>
<comment type="caution">
    <text evidence="2">The sequence shown here is derived from an EMBL/GenBank/DDBJ whole genome shotgun (WGS) entry which is preliminary data.</text>
</comment>
<name>J9H4A0_9ZZZZ</name>
<protein>
    <submittedName>
        <fullName evidence="2">Uncharacterized protein</fullName>
    </submittedName>
</protein>
<evidence type="ECO:0000313" key="2">
    <source>
        <dbReference type="EMBL" id="EJX10878.1"/>
    </source>
</evidence>
<dbReference type="AlphaFoldDB" id="J9H4A0"/>
<reference evidence="2" key="1">
    <citation type="journal article" date="2012" name="PLoS ONE">
        <title>Gene sets for utilization of primary and secondary nutrition supplies in the distal gut of endangered iberian lynx.</title>
        <authorList>
            <person name="Alcaide M."/>
            <person name="Messina E."/>
            <person name="Richter M."/>
            <person name="Bargiela R."/>
            <person name="Peplies J."/>
            <person name="Huws S.A."/>
            <person name="Newbold C.J."/>
            <person name="Golyshin P.N."/>
            <person name="Simon M.A."/>
            <person name="Lopez G."/>
            <person name="Yakimov M.M."/>
            <person name="Ferrer M."/>
        </authorList>
    </citation>
    <scope>NUCLEOTIDE SEQUENCE</scope>
</reference>
<dbReference type="EMBL" id="AMCI01000014">
    <property type="protein sequence ID" value="EJX10878.1"/>
    <property type="molecule type" value="Genomic_DNA"/>
</dbReference>
<sequence>RLREIVDSPQITGESTNSLGESPMIYTSI</sequence>
<evidence type="ECO:0000256" key="1">
    <source>
        <dbReference type="SAM" id="MobiDB-lite"/>
    </source>
</evidence>
<gene>
    <name evidence="2" type="ORF">EVA_00422</name>
</gene>
<organism evidence="2">
    <name type="scientific">gut metagenome</name>
    <dbReference type="NCBI Taxonomy" id="749906"/>
    <lineage>
        <taxon>unclassified sequences</taxon>
        <taxon>metagenomes</taxon>
        <taxon>organismal metagenomes</taxon>
    </lineage>
</organism>